<dbReference type="InterPro" id="IPR017517">
    <property type="entry name" value="Maleyloyr_isom"/>
</dbReference>
<dbReference type="Pfam" id="PF11716">
    <property type="entry name" value="MDMPI_N"/>
    <property type="match status" value="1"/>
</dbReference>
<dbReference type="InterPro" id="IPR034660">
    <property type="entry name" value="DinB/YfiT-like"/>
</dbReference>
<gene>
    <name evidence="2" type="ORF">Kpho01_28210</name>
</gene>
<dbReference type="EMBL" id="BSRX01000014">
    <property type="protein sequence ID" value="GLW54810.1"/>
    <property type="molecule type" value="Genomic_DNA"/>
</dbReference>
<dbReference type="SUPFAM" id="SSF109854">
    <property type="entry name" value="DinB/YfiT-like putative metalloenzymes"/>
    <property type="match status" value="1"/>
</dbReference>
<dbReference type="GO" id="GO:0046872">
    <property type="term" value="F:metal ion binding"/>
    <property type="evidence" value="ECO:0007669"/>
    <property type="project" value="InterPro"/>
</dbReference>
<dbReference type="NCBIfam" id="TIGR03086">
    <property type="entry name" value="TIGR03086 family metal-binding protein"/>
    <property type="match status" value="1"/>
</dbReference>
<dbReference type="NCBIfam" id="TIGR03083">
    <property type="entry name" value="maleylpyruvate isomerase family mycothiol-dependent enzyme"/>
    <property type="match status" value="1"/>
</dbReference>
<dbReference type="RefSeq" id="WP_051777912.1">
    <property type="nucleotide sequence ID" value="NZ_BSRX01000014.1"/>
</dbReference>
<dbReference type="InterPro" id="IPR024344">
    <property type="entry name" value="MDMPI_metal-binding"/>
</dbReference>
<organism evidence="2 3">
    <name type="scientific">Kitasatospora phosalacinea</name>
    <dbReference type="NCBI Taxonomy" id="2065"/>
    <lineage>
        <taxon>Bacteria</taxon>
        <taxon>Bacillati</taxon>
        <taxon>Actinomycetota</taxon>
        <taxon>Actinomycetes</taxon>
        <taxon>Kitasatosporales</taxon>
        <taxon>Streptomycetaceae</taxon>
        <taxon>Kitasatospora</taxon>
    </lineage>
</organism>
<dbReference type="InterPro" id="IPR017520">
    <property type="entry name" value="CHP03086"/>
</dbReference>
<evidence type="ECO:0000259" key="1">
    <source>
        <dbReference type="Pfam" id="PF11716"/>
    </source>
</evidence>
<dbReference type="OrthoDB" id="5185819at2"/>
<dbReference type="Proteomes" id="UP001165143">
    <property type="component" value="Unassembled WGS sequence"/>
</dbReference>
<dbReference type="Gene3D" id="1.20.120.450">
    <property type="entry name" value="dinb family like domain"/>
    <property type="match status" value="1"/>
</dbReference>
<protein>
    <submittedName>
        <fullName evidence="2">TIGR03086 family protein</fullName>
    </submittedName>
</protein>
<evidence type="ECO:0000313" key="2">
    <source>
        <dbReference type="EMBL" id="GLW54810.1"/>
    </source>
</evidence>
<comment type="caution">
    <text evidence="2">The sequence shown here is derived from an EMBL/GenBank/DDBJ whole genome shotgun (WGS) entry which is preliminary data.</text>
</comment>
<name>A0A9W6UPR0_9ACTN</name>
<sequence>MTDTQEPDARAADALAADIRELDARALKAAQSYVDRVDATALDRPTPCGPWTLGQLLAHMTGQNHGFAAAARGEGRTLAEWADRPVGTDPAGAFAASAAEVSAAFAEPGVPERAFWLPEVRDGGPFPARQAIAFHFLDYLVHGWDVAVSIGLRPTFDADLVTAVLPIATLVPTGPARALPGAAFGPVLEAATGGAVTGGAGAGVADPFDQVLRLLGRDPGWTAPRAG</sequence>
<evidence type="ECO:0000313" key="3">
    <source>
        <dbReference type="Proteomes" id="UP001165143"/>
    </source>
</evidence>
<accession>A0A9W6UPR0</accession>
<feature type="domain" description="Mycothiol-dependent maleylpyruvate isomerase metal-binding" evidence="1">
    <location>
        <begin position="29"/>
        <end position="147"/>
    </location>
</feature>
<proteinExistence type="predicted"/>
<reference evidence="2" key="1">
    <citation type="submission" date="2023-02" db="EMBL/GenBank/DDBJ databases">
        <title>Kitasatospora phosalacinea NBRC 14362.</title>
        <authorList>
            <person name="Ichikawa N."/>
            <person name="Sato H."/>
            <person name="Tonouchi N."/>
        </authorList>
    </citation>
    <scope>NUCLEOTIDE SEQUENCE</scope>
    <source>
        <strain evidence="2">NBRC 14362</strain>
    </source>
</reference>
<dbReference type="AlphaFoldDB" id="A0A9W6UPR0"/>